<accession>A0A0K1XER6</accession>
<dbReference type="NCBIfam" id="TIGR02447">
    <property type="entry name" value="yiiD_Cterm"/>
    <property type="match status" value="1"/>
</dbReference>
<protein>
    <submittedName>
        <fullName evidence="2">Thioesterase</fullName>
    </submittedName>
</protein>
<dbReference type="Proteomes" id="UP000063953">
    <property type="component" value="Chromosome"/>
</dbReference>
<dbReference type="STRING" id="1697053.AKN87_10175"/>
<evidence type="ECO:0000313" key="3">
    <source>
        <dbReference type="Proteomes" id="UP000063953"/>
    </source>
</evidence>
<evidence type="ECO:0000313" key="2">
    <source>
        <dbReference type="EMBL" id="AKX59836.1"/>
    </source>
</evidence>
<dbReference type="RefSeq" id="WP_053101009.1">
    <property type="nucleotide sequence ID" value="NZ_CP012365.1"/>
</dbReference>
<dbReference type="AlphaFoldDB" id="A0A0K1XER6"/>
<keyword evidence="3" id="KW-1185">Reference proteome</keyword>
<sequence length="152" mass="16811">MQALCRELETVFSHNIPLTDALAVKVLSWHQHCLELQLPLAANKNHKNTIFGGSLYCAAVLAGWGWLHLRLQEAGITNGEVVVQAGDIRYPAPANSDIHIRCQGPSSEAWDKFVHTYQRRQRARLALISQVFTADGQLAAELNGQYVLVATP</sequence>
<dbReference type="Gene3D" id="3.10.129.10">
    <property type="entry name" value="Hotdog Thioesterase"/>
    <property type="match status" value="1"/>
</dbReference>
<gene>
    <name evidence="2" type="ORF">AKN88_07785</name>
</gene>
<dbReference type="Pfam" id="PF09500">
    <property type="entry name" value="YiiD_C"/>
    <property type="match status" value="1"/>
</dbReference>
<name>A0A0K1XER6_9GAMM</name>
<dbReference type="EMBL" id="CP012365">
    <property type="protein sequence ID" value="AKX59836.1"/>
    <property type="molecule type" value="Genomic_DNA"/>
</dbReference>
<feature type="domain" description="Thioesterase putative" evidence="1">
    <location>
        <begin position="5"/>
        <end position="149"/>
    </location>
</feature>
<dbReference type="SUPFAM" id="SSF54637">
    <property type="entry name" value="Thioesterase/thiol ester dehydrase-isomerase"/>
    <property type="match status" value="1"/>
</dbReference>
<dbReference type="PATRIC" id="fig|1698449.3.peg.1561"/>
<organism evidence="2 3">
    <name type="scientific">Thiopseudomonas alkaliphila</name>
    <dbReference type="NCBI Taxonomy" id="1697053"/>
    <lineage>
        <taxon>Bacteria</taxon>
        <taxon>Pseudomonadati</taxon>
        <taxon>Pseudomonadota</taxon>
        <taxon>Gammaproteobacteria</taxon>
        <taxon>Pseudomonadales</taxon>
        <taxon>Pseudomonadaceae</taxon>
        <taxon>Thiopseudomonas</taxon>
    </lineage>
</organism>
<dbReference type="InterPro" id="IPR029069">
    <property type="entry name" value="HotDog_dom_sf"/>
</dbReference>
<reference evidence="2 3" key="1">
    <citation type="journal article" date="2015" name="Genome Announc.">
        <title>Genome Sequences of Oblitimonas alkaliphila gen. nov. sp. nov. (Proposed), a Novel Bacterium of the Pseudomonadaceae Family.</title>
        <authorList>
            <person name="Lauer A.C."/>
            <person name="Nicholson A.C."/>
            <person name="Humrighouse B.W."/>
            <person name="Emery B."/>
            <person name="Drobish A."/>
            <person name="Juieng P."/>
            <person name="Loparev V."/>
            <person name="McQuiston J.R."/>
        </authorList>
    </citation>
    <scope>NUCLEOTIDE SEQUENCE [LARGE SCALE GENOMIC DNA]</scope>
    <source>
        <strain evidence="2 3">E5571</strain>
    </source>
</reference>
<dbReference type="InterPro" id="IPR012660">
    <property type="entry name" value="YiiD_C"/>
</dbReference>
<evidence type="ECO:0000259" key="1">
    <source>
        <dbReference type="Pfam" id="PF09500"/>
    </source>
</evidence>
<proteinExistence type="predicted"/>